<reference evidence="3" key="1">
    <citation type="journal article" date="2016" name="Ticks Tick Borne Dis.">
        <title>De novo assembly and annotation of the salivary gland transcriptome of Rhipicephalus appendiculatus male and female ticks during blood feeding.</title>
        <authorList>
            <person name="de Castro M.H."/>
            <person name="de Klerk D."/>
            <person name="Pienaar R."/>
            <person name="Latif A.A."/>
            <person name="Rees D.J."/>
            <person name="Mans B.J."/>
        </authorList>
    </citation>
    <scope>NUCLEOTIDE SEQUENCE</scope>
    <source>
        <tissue evidence="3">Salivary glands</tissue>
    </source>
</reference>
<feature type="chain" id="PRO_5007285978" evidence="2">
    <location>
        <begin position="25"/>
        <end position="124"/>
    </location>
</feature>
<feature type="region of interest" description="Disordered" evidence="1">
    <location>
        <begin position="28"/>
        <end position="124"/>
    </location>
</feature>
<dbReference type="AlphaFoldDB" id="A0A131YSA7"/>
<evidence type="ECO:0000313" key="3">
    <source>
        <dbReference type="EMBL" id="JAP81360.1"/>
    </source>
</evidence>
<organism evidence="3">
    <name type="scientific">Rhipicephalus appendiculatus</name>
    <name type="common">Brown ear tick</name>
    <dbReference type="NCBI Taxonomy" id="34631"/>
    <lineage>
        <taxon>Eukaryota</taxon>
        <taxon>Metazoa</taxon>
        <taxon>Ecdysozoa</taxon>
        <taxon>Arthropoda</taxon>
        <taxon>Chelicerata</taxon>
        <taxon>Arachnida</taxon>
        <taxon>Acari</taxon>
        <taxon>Parasitiformes</taxon>
        <taxon>Ixodida</taxon>
        <taxon>Ixodoidea</taxon>
        <taxon>Ixodidae</taxon>
        <taxon>Rhipicephalinae</taxon>
        <taxon>Rhipicephalus</taxon>
        <taxon>Rhipicephalus</taxon>
    </lineage>
</organism>
<proteinExistence type="predicted"/>
<dbReference type="EMBL" id="GEDV01007197">
    <property type="protein sequence ID" value="JAP81360.1"/>
    <property type="molecule type" value="Transcribed_RNA"/>
</dbReference>
<evidence type="ECO:0000256" key="2">
    <source>
        <dbReference type="SAM" id="SignalP"/>
    </source>
</evidence>
<feature type="signal peptide" evidence="2">
    <location>
        <begin position="1"/>
        <end position="24"/>
    </location>
</feature>
<evidence type="ECO:0000256" key="1">
    <source>
        <dbReference type="SAM" id="MobiDB-lite"/>
    </source>
</evidence>
<accession>A0A131YSA7</accession>
<sequence length="124" mass="13471">MRMPYIYSAKALVLLVAFVLLCSIKDEGPSSALASPLFSKSTGKGLSKSKGKLGSTGKLAQGHPRRSRSPLGSAHPQALRKQPRPGNMSRPLRTGQQSPEDEARRKKREARVGRLSQGLRIPKL</sequence>
<name>A0A131YSA7_RHIAP</name>
<keyword evidence="2" id="KW-0732">Signal</keyword>
<feature type="compositionally biased region" description="Low complexity" evidence="1">
    <location>
        <begin position="39"/>
        <end position="59"/>
    </location>
</feature>
<protein>
    <submittedName>
        <fullName evidence="3">Uncharacterized protein</fullName>
    </submittedName>
</protein>